<dbReference type="GO" id="GO:0051382">
    <property type="term" value="P:kinetochore assembly"/>
    <property type="evidence" value="ECO:0007669"/>
    <property type="project" value="InterPro"/>
</dbReference>
<dbReference type="KEGG" id="nve:5507589"/>
<gene>
    <name evidence="9" type="ORF">NEMVEDRAFT_v1g245642</name>
</gene>
<dbReference type="Gene3D" id="3.40.50.300">
    <property type="entry name" value="P-loop containing nucleotide triphosphate hydrolases"/>
    <property type="match status" value="1"/>
</dbReference>
<proteinExistence type="inferred from homology"/>
<dbReference type="InterPro" id="IPR020993">
    <property type="entry name" value="Centromere_CenpK"/>
</dbReference>
<name>A7SJD7_NEMVE</name>
<evidence type="ECO:0000256" key="7">
    <source>
        <dbReference type="ARBA" id="ARBA00023328"/>
    </source>
</evidence>
<evidence type="ECO:0008006" key="11">
    <source>
        <dbReference type="Google" id="ProtNLM"/>
    </source>
</evidence>
<dbReference type="EMBL" id="DS469677">
    <property type="protein sequence ID" value="EDO36164.1"/>
    <property type="molecule type" value="Genomic_DNA"/>
</dbReference>
<dbReference type="OrthoDB" id="9445768at2759"/>
<evidence type="ECO:0000256" key="2">
    <source>
        <dbReference type="ARBA" id="ARBA00004584"/>
    </source>
</evidence>
<organism evidence="9 10">
    <name type="scientific">Nematostella vectensis</name>
    <name type="common">Starlet sea anemone</name>
    <dbReference type="NCBI Taxonomy" id="45351"/>
    <lineage>
        <taxon>Eukaryota</taxon>
        <taxon>Metazoa</taxon>
        <taxon>Cnidaria</taxon>
        <taxon>Anthozoa</taxon>
        <taxon>Hexacorallia</taxon>
        <taxon>Actiniaria</taxon>
        <taxon>Edwardsiidae</taxon>
        <taxon>Nematostella</taxon>
    </lineage>
</organism>
<dbReference type="InParanoid" id="A7SJD7"/>
<dbReference type="InterPro" id="IPR027417">
    <property type="entry name" value="P-loop_NTPase"/>
</dbReference>
<dbReference type="PANTHER" id="PTHR14401">
    <property type="entry name" value="CENTROMERE PROTEIN K"/>
    <property type="match status" value="1"/>
</dbReference>
<dbReference type="PhylomeDB" id="A7SJD7"/>
<dbReference type="FunCoup" id="A7SJD7">
    <property type="interactions" value="51"/>
</dbReference>
<keyword evidence="5 8" id="KW-0175">Coiled coil</keyword>
<dbReference type="GO" id="GO:0005634">
    <property type="term" value="C:nucleus"/>
    <property type="evidence" value="ECO:0007669"/>
    <property type="project" value="UniProtKB-SubCell"/>
</dbReference>
<dbReference type="HOGENOM" id="CLU_090360_0_0_1"/>
<comment type="similarity">
    <text evidence="3">Belongs to the CENP-K/MCM22 family.</text>
</comment>
<comment type="subcellular location">
    <subcellularLocation>
        <location evidence="2">Chromosome</location>
        <location evidence="2">Centromere</location>
    </subcellularLocation>
    <subcellularLocation>
        <location evidence="1">Nucleus</location>
    </subcellularLocation>
</comment>
<evidence type="ECO:0000313" key="9">
    <source>
        <dbReference type="EMBL" id="EDO36164.1"/>
    </source>
</evidence>
<dbReference type="AlphaFoldDB" id="A7SJD7"/>
<evidence type="ECO:0000256" key="1">
    <source>
        <dbReference type="ARBA" id="ARBA00004123"/>
    </source>
</evidence>
<dbReference type="GO" id="GO:0000070">
    <property type="term" value="P:mitotic sister chromatid segregation"/>
    <property type="evidence" value="ECO:0000318"/>
    <property type="project" value="GO_Central"/>
</dbReference>
<dbReference type="eggNOG" id="ENOG502QVGW">
    <property type="taxonomic scope" value="Eukaryota"/>
</dbReference>
<dbReference type="OMA" id="QNEIILC"/>
<evidence type="ECO:0000256" key="8">
    <source>
        <dbReference type="SAM" id="Coils"/>
    </source>
</evidence>
<dbReference type="PANTHER" id="PTHR14401:SF6">
    <property type="entry name" value="CENTROMERE PROTEIN K"/>
    <property type="match status" value="1"/>
</dbReference>
<evidence type="ECO:0000256" key="3">
    <source>
        <dbReference type="ARBA" id="ARBA00005795"/>
    </source>
</evidence>
<accession>A7SJD7</accession>
<keyword evidence="10" id="KW-1185">Reference proteome</keyword>
<feature type="coiled-coil region" evidence="8">
    <location>
        <begin position="113"/>
        <end position="182"/>
    </location>
</feature>
<keyword evidence="6" id="KW-0539">Nucleus</keyword>
<reference evidence="9 10" key="1">
    <citation type="journal article" date="2007" name="Science">
        <title>Sea anemone genome reveals ancestral eumetazoan gene repertoire and genomic organization.</title>
        <authorList>
            <person name="Putnam N.H."/>
            <person name="Srivastava M."/>
            <person name="Hellsten U."/>
            <person name="Dirks B."/>
            <person name="Chapman J."/>
            <person name="Salamov A."/>
            <person name="Terry A."/>
            <person name="Shapiro H."/>
            <person name="Lindquist E."/>
            <person name="Kapitonov V.V."/>
            <person name="Jurka J."/>
            <person name="Genikhovich G."/>
            <person name="Grigoriev I.V."/>
            <person name="Lucas S.M."/>
            <person name="Steele R.E."/>
            <person name="Finnerty J.R."/>
            <person name="Technau U."/>
            <person name="Martindale M.Q."/>
            <person name="Rokhsar D.S."/>
        </authorList>
    </citation>
    <scope>NUCLEOTIDE SEQUENCE [LARGE SCALE GENOMIC DNA]</scope>
    <source>
        <strain evidence="10">CH2 X CH6</strain>
    </source>
</reference>
<evidence type="ECO:0000256" key="5">
    <source>
        <dbReference type="ARBA" id="ARBA00023054"/>
    </source>
</evidence>
<evidence type="ECO:0000256" key="6">
    <source>
        <dbReference type="ARBA" id="ARBA00023242"/>
    </source>
</evidence>
<keyword evidence="4" id="KW-0158">Chromosome</keyword>
<sequence>MMDAENSSVTEKTSYMQDLKDQCEGLWLHIHQTHARLRSRAENMTCFLPGEENLEKIHEEILKAKEKRLQAEYAAIESSGVEVPSMKEEYLDASLKQQLAQNTSQLDDTLLILKSKRKEIAEQLEREKEILEQHKDIEISLLNKTKKIEDTKENFQSGTSKVRELERKQRIAETQLKQVMRKLGVFLREHFPLPTLEDVEVKRKTVLQGEQTLDPTINYVTLQEMLEELMNTQHDRPHDPFMQLQPHHWPPYVELLLRCGLVLRHNQDSNQIKLESFNV</sequence>
<dbReference type="Proteomes" id="UP000001593">
    <property type="component" value="Unassembled WGS sequence"/>
</dbReference>
<protein>
    <recommendedName>
        <fullName evidence="11">Centromere protein K</fullName>
    </recommendedName>
</protein>
<dbReference type="GO" id="GO:0000775">
    <property type="term" value="C:chromosome, centromeric region"/>
    <property type="evidence" value="ECO:0007669"/>
    <property type="project" value="UniProtKB-SubCell"/>
</dbReference>
<dbReference type="STRING" id="45351.A7SJD7"/>
<keyword evidence="7" id="KW-0137">Centromere</keyword>
<dbReference type="Pfam" id="PF11802">
    <property type="entry name" value="CENP-K"/>
    <property type="match status" value="1"/>
</dbReference>
<evidence type="ECO:0000313" key="10">
    <source>
        <dbReference type="Proteomes" id="UP000001593"/>
    </source>
</evidence>
<evidence type="ECO:0000256" key="4">
    <source>
        <dbReference type="ARBA" id="ARBA00022454"/>
    </source>
</evidence>